<dbReference type="AlphaFoldDB" id="A0A5M3WYE6"/>
<dbReference type="PANTHER" id="PTHR48207">
    <property type="entry name" value="SUCCINATE--HYDROXYMETHYLGLUTARATE COA-TRANSFERASE"/>
    <property type="match status" value="1"/>
</dbReference>
<sequence>MKAGQQMNEGLLSGVRVVSFTHFFVGAGAAQYLADLGAEVIKVEPVGRGAWERSWSPGGTMFGDTSLLLMMGSRNTKSIAVDLKSDEGRAVALDLVKSADIVIQNYRPGILAKFGLDYASVSHLNPALVYGSASGYGLNSPFADLPGQDYLLQAEAGMLWMSQRAGSIAHYGAPIVDMHTATLLAFGVTAALVRSRQTGIGEHVEVEMLRAALELQAEPLSVYLNGGRYEHRSVPLTASYTVAPGGVYPTSDGHIALSQSPLADVLAAMEIEIDLSDLGDLADEFGDAFDAREQIYSRIAPHFLGRTSEEWIGMLRAKRIWCAQVTSYEHIAEHPPVSALDPFITVDVEGGSGVRLVGHPISYGGRTPAPESVAPALGEHTSQILAGIGYSADRIEQLYKSGAVA</sequence>
<dbReference type="RefSeq" id="WP_155357653.1">
    <property type="nucleotide sequence ID" value="NZ_BAAAHL010000012.1"/>
</dbReference>
<evidence type="ECO:0000313" key="3">
    <source>
        <dbReference type="Proteomes" id="UP000331127"/>
    </source>
</evidence>
<evidence type="ECO:0000256" key="1">
    <source>
        <dbReference type="ARBA" id="ARBA00022679"/>
    </source>
</evidence>
<protein>
    <submittedName>
        <fullName evidence="2">CoA transferase</fullName>
    </submittedName>
</protein>
<reference evidence="2 3" key="1">
    <citation type="submission" date="2019-10" db="EMBL/GenBank/DDBJ databases">
        <title>Whole genome shotgun sequence of Acrocarpospora macrocephala NBRC 16266.</title>
        <authorList>
            <person name="Ichikawa N."/>
            <person name="Kimura A."/>
            <person name="Kitahashi Y."/>
            <person name="Komaki H."/>
            <person name="Oguchi A."/>
        </authorList>
    </citation>
    <scope>NUCLEOTIDE SEQUENCE [LARGE SCALE GENOMIC DNA]</scope>
    <source>
        <strain evidence="2 3">NBRC 16266</strain>
    </source>
</reference>
<dbReference type="GO" id="GO:0008410">
    <property type="term" value="F:CoA-transferase activity"/>
    <property type="evidence" value="ECO:0007669"/>
    <property type="project" value="TreeGrafter"/>
</dbReference>
<accession>A0A5M3WYE6</accession>
<dbReference type="Gene3D" id="3.40.50.10540">
    <property type="entry name" value="Crotonobetainyl-coa:carnitine coa-transferase, domain 1"/>
    <property type="match status" value="1"/>
</dbReference>
<dbReference type="PANTHER" id="PTHR48207:SF4">
    <property type="entry name" value="BLL6097 PROTEIN"/>
    <property type="match status" value="1"/>
</dbReference>
<dbReference type="Pfam" id="PF02515">
    <property type="entry name" value="CoA_transf_3"/>
    <property type="match status" value="1"/>
</dbReference>
<organism evidence="2 3">
    <name type="scientific">Acrocarpospora macrocephala</name>
    <dbReference type="NCBI Taxonomy" id="150177"/>
    <lineage>
        <taxon>Bacteria</taxon>
        <taxon>Bacillati</taxon>
        <taxon>Actinomycetota</taxon>
        <taxon>Actinomycetes</taxon>
        <taxon>Streptosporangiales</taxon>
        <taxon>Streptosporangiaceae</taxon>
        <taxon>Acrocarpospora</taxon>
    </lineage>
</organism>
<dbReference type="InterPro" id="IPR023606">
    <property type="entry name" value="CoA-Trfase_III_dom_1_sf"/>
</dbReference>
<dbReference type="Proteomes" id="UP000331127">
    <property type="component" value="Unassembled WGS sequence"/>
</dbReference>
<name>A0A5M3WYE6_9ACTN</name>
<dbReference type="InterPro" id="IPR003673">
    <property type="entry name" value="CoA-Trfase_fam_III"/>
</dbReference>
<dbReference type="EMBL" id="BLAE01000035">
    <property type="protein sequence ID" value="GES12361.1"/>
    <property type="molecule type" value="Genomic_DNA"/>
</dbReference>
<keyword evidence="3" id="KW-1185">Reference proteome</keyword>
<dbReference type="SUPFAM" id="SSF89796">
    <property type="entry name" value="CoA-transferase family III (CaiB/BaiF)"/>
    <property type="match status" value="1"/>
</dbReference>
<evidence type="ECO:0000313" key="2">
    <source>
        <dbReference type="EMBL" id="GES12361.1"/>
    </source>
</evidence>
<dbReference type="Gene3D" id="3.30.1540.10">
    <property type="entry name" value="formyl-coa transferase, domain 3"/>
    <property type="match status" value="1"/>
</dbReference>
<dbReference type="InterPro" id="IPR044855">
    <property type="entry name" value="CoA-Trfase_III_dom3_sf"/>
</dbReference>
<keyword evidence="1 2" id="KW-0808">Transferase</keyword>
<dbReference type="InterPro" id="IPR050483">
    <property type="entry name" value="CoA-transferase_III_domain"/>
</dbReference>
<comment type="caution">
    <text evidence="2">The sequence shown here is derived from an EMBL/GenBank/DDBJ whole genome shotgun (WGS) entry which is preliminary data.</text>
</comment>
<dbReference type="OrthoDB" id="4251672at2"/>
<proteinExistence type="predicted"/>
<gene>
    <name evidence="2" type="ORF">Amac_059580</name>
</gene>